<dbReference type="Gene3D" id="1.10.287.70">
    <property type="match status" value="1"/>
</dbReference>
<comment type="caution">
    <text evidence="10">The sequence shown here is derived from an EMBL/GenBank/DDBJ whole genome shotgun (WGS) entry which is preliminary data.</text>
</comment>
<feature type="signal peptide" evidence="7">
    <location>
        <begin position="1"/>
        <end position="16"/>
    </location>
</feature>
<evidence type="ECO:0000259" key="9">
    <source>
        <dbReference type="Pfam" id="PF22846"/>
    </source>
</evidence>
<dbReference type="Gene3D" id="1.20.120.350">
    <property type="entry name" value="Voltage-gated potassium channels. Chain C"/>
    <property type="match status" value="1"/>
</dbReference>
<feature type="transmembrane region" description="Helical" evidence="6">
    <location>
        <begin position="329"/>
        <end position="352"/>
    </location>
</feature>
<dbReference type="Pfam" id="PF00520">
    <property type="entry name" value="Ion_trans"/>
    <property type="match status" value="1"/>
</dbReference>
<evidence type="ECO:0000256" key="2">
    <source>
        <dbReference type="ARBA" id="ARBA00022692"/>
    </source>
</evidence>
<proteinExistence type="predicted"/>
<feature type="transmembrane region" description="Helical" evidence="6">
    <location>
        <begin position="299"/>
        <end position="317"/>
    </location>
</feature>
<dbReference type="InterPro" id="IPR053873">
    <property type="entry name" value="CATSPERG_C"/>
</dbReference>
<dbReference type="GO" id="GO:0030317">
    <property type="term" value="P:flagellated sperm motility"/>
    <property type="evidence" value="ECO:0007669"/>
    <property type="project" value="InterPro"/>
</dbReference>
<feature type="coiled-coil region" evidence="5">
    <location>
        <begin position="515"/>
        <end position="546"/>
    </location>
</feature>
<evidence type="ECO:0000259" key="8">
    <source>
        <dbReference type="Pfam" id="PF00520"/>
    </source>
</evidence>
<dbReference type="GO" id="GO:0036128">
    <property type="term" value="C:CatSper complex"/>
    <property type="evidence" value="ECO:0007669"/>
    <property type="project" value="InterPro"/>
</dbReference>
<dbReference type="Pfam" id="PF22846">
    <property type="entry name" value="CATSPERG_C"/>
    <property type="match status" value="1"/>
</dbReference>
<dbReference type="AlphaFoldDB" id="A0A8T2KZ46"/>
<dbReference type="InterPro" id="IPR005821">
    <property type="entry name" value="Ion_trans_dom"/>
</dbReference>
<dbReference type="GO" id="GO:0007283">
    <property type="term" value="P:spermatogenesis"/>
    <property type="evidence" value="ECO:0007669"/>
    <property type="project" value="TreeGrafter"/>
</dbReference>
<dbReference type="PANTHER" id="PTHR47193">
    <property type="entry name" value="CATION CHANNEL SPERM-ASSOCIATED PROTEIN 1"/>
    <property type="match status" value="1"/>
</dbReference>
<sequence length="636" mass="72374">MLRILTLLFAVALVVSCGLKLTKKGISSIEDVLEHRNIWDTSVPQCTDIQLVFDINATVQESKGLNKRYLDCPYPEPGVPCFYYKDPVNPIFSVRNGSRELERFNGSHTFKIVGGGLSRNNIRYYNEREMLEINSFSYSASTPESTVWTVQNQQQSMDLTEEGFVIMRGSENWVGFVCQKNSPCGDLKPQGLLSPDFFFIAEVSNKGVDSSTDCVLSIRFELHIHGFPLLPGRALFCLGMTMITLFIILCSYVLYNICGPKQDREQNSLSDDEELVEANVWTRLEEIYHVIYSFTQRRLFRNFILSVVFFDTALMIAQAFPDVIARGGWVFSAIESCFLGIYLMEMLLKLLALGHNYFRDPWNIIDFLITVLRVVDFLLPFMLSTSIHPPVKKAARAIRAFRLLKAIRSIGRIQVLLTTLVQSLPSIASTSFLMAMVLIMLTVFLRVLYADTVPVSFGTFAQTISTLFQVLTLDDWAMVYENSYSKGAPHVMIFLVVFIVIENLILLNFILAVLVDNIGITIENANRRAKAMQDEEKERIRKIEDELSETRPEEESHQEALLKRFSEEKHGERKAELMAEYLGVLASMEKSQFSFHSEAFLLNRLVEISHKEEIKCSNSDMEERTNSFLGSATPSC</sequence>
<gene>
    <name evidence="10" type="primary">CATSPER1</name>
    <name evidence="10" type="ORF">AMEX_G22363</name>
</gene>
<dbReference type="Proteomes" id="UP000752171">
    <property type="component" value="Unassembled WGS sequence"/>
</dbReference>
<evidence type="ECO:0000256" key="3">
    <source>
        <dbReference type="ARBA" id="ARBA00022989"/>
    </source>
</evidence>
<keyword evidence="3 6" id="KW-1133">Transmembrane helix</keyword>
<dbReference type="GO" id="GO:0005245">
    <property type="term" value="F:voltage-gated calcium channel activity"/>
    <property type="evidence" value="ECO:0007669"/>
    <property type="project" value="TreeGrafter"/>
</dbReference>
<keyword evidence="2 6" id="KW-0812">Transmembrane</keyword>
<feature type="transmembrane region" description="Helical" evidence="6">
    <location>
        <begin position="426"/>
        <end position="445"/>
    </location>
</feature>
<dbReference type="GO" id="GO:0060296">
    <property type="term" value="P:regulation of cilium beat frequency involved in ciliary motility"/>
    <property type="evidence" value="ECO:0007669"/>
    <property type="project" value="TreeGrafter"/>
</dbReference>
<feature type="chain" id="PRO_5035798189" evidence="7">
    <location>
        <begin position="17"/>
        <end position="636"/>
    </location>
</feature>
<evidence type="ECO:0000256" key="5">
    <source>
        <dbReference type="SAM" id="Coils"/>
    </source>
</evidence>
<organism evidence="10 11">
    <name type="scientific">Astyanax mexicanus</name>
    <name type="common">Blind cave fish</name>
    <name type="synonym">Astyanax fasciatus mexicanus</name>
    <dbReference type="NCBI Taxonomy" id="7994"/>
    <lineage>
        <taxon>Eukaryota</taxon>
        <taxon>Metazoa</taxon>
        <taxon>Chordata</taxon>
        <taxon>Craniata</taxon>
        <taxon>Vertebrata</taxon>
        <taxon>Euteleostomi</taxon>
        <taxon>Actinopterygii</taxon>
        <taxon>Neopterygii</taxon>
        <taxon>Teleostei</taxon>
        <taxon>Ostariophysi</taxon>
        <taxon>Characiformes</taxon>
        <taxon>Characoidei</taxon>
        <taxon>Acestrorhamphidae</taxon>
        <taxon>Acestrorhamphinae</taxon>
        <taxon>Astyanax</taxon>
    </lineage>
</organism>
<accession>A0A8T2KZ46</accession>
<feature type="transmembrane region" description="Helical" evidence="6">
    <location>
        <begin position="364"/>
        <end position="383"/>
    </location>
</feature>
<evidence type="ECO:0000256" key="6">
    <source>
        <dbReference type="SAM" id="Phobius"/>
    </source>
</evidence>
<evidence type="ECO:0000313" key="10">
    <source>
        <dbReference type="EMBL" id="KAG9264124.1"/>
    </source>
</evidence>
<feature type="domain" description="CATSPERG C-terminal" evidence="9">
    <location>
        <begin position="69"/>
        <end position="257"/>
    </location>
</feature>
<feature type="transmembrane region" description="Helical" evidence="6">
    <location>
        <begin position="233"/>
        <end position="255"/>
    </location>
</feature>
<keyword evidence="5" id="KW-0175">Coiled coil</keyword>
<dbReference type="PROSITE" id="PS51257">
    <property type="entry name" value="PROKAR_LIPOPROTEIN"/>
    <property type="match status" value="1"/>
</dbReference>
<reference evidence="10 11" key="1">
    <citation type="submission" date="2021-07" db="EMBL/GenBank/DDBJ databases">
        <authorList>
            <person name="Imarazene B."/>
            <person name="Zahm M."/>
            <person name="Klopp C."/>
            <person name="Cabau C."/>
            <person name="Beille S."/>
            <person name="Jouanno E."/>
            <person name="Castinel A."/>
            <person name="Lluch J."/>
            <person name="Gil L."/>
            <person name="Kuchtly C."/>
            <person name="Lopez Roques C."/>
            <person name="Donnadieu C."/>
            <person name="Parrinello H."/>
            <person name="Journot L."/>
            <person name="Du K."/>
            <person name="Schartl M."/>
            <person name="Retaux S."/>
            <person name="Guiguen Y."/>
        </authorList>
    </citation>
    <scope>NUCLEOTIDE SEQUENCE [LARGE SCALE GENOMIC DNA]</scope>
    <source>
        <strain evidence="10">Pach_M1</strain>
        <tissue evidence="10">Testis</tissue>
    </source>
</reference>
<keyword evidence="4 6" id="KW-0472">Membrane</keyword>
<dbReference type="InterPro" id="IPR028746">
    <property type="entry name" value="CatSper1"/>
</dbReference>
<evidence type="ECO:0000256" key="4">
    <source>
        <dbReference type="ARBA" id="ARBA00023136"/>
    </source>
</evidence>
<evidence type="ECO:0000256" key="7">
    <source>
        <dbReference type="SAM" id="SignalP"/>
    </source>
</evidence>
<dbReference type="InterPro" id="IPR027359">
    <property type="entry name" value="Volt_channel_dom_sf"/>
</dbReference>
<feature type="transmembrane region" description="Helical" evidence="6">
    <location>
        <begin position="491"/>
        <end position="515"/>
    </location>
</feature>
<evidence type="ECO:0000256" key="1">
    <source>
        <dbReference type="ARBA" id="ARBA00004141"/>
    </source>
</evidence>
<name>A0A8T2KZ46_ASTMX</name>
<evidence type="ECO:0000313" key="11">
    <source>
        <dbReference type="Proteomes" id="UP000752171"/>
    </source>
</evidence>
<comment type="subcellular location">
    <subcellularLocation>
        <location evidence="1">Membrane</location>
        <topology evidence="1">Multi-pass membrane protein</topology>
    </subcellularLocation>
</comment>
<protein>
    <submittedName>
        <fullName evidence="10">Cation channel sperm-associated protein 1-like isoform X1</fullName>
    </submittedName>
</protein>
<keyword evidence="7" id="KW-0732">Signal</keyword>
<feature type="transmembrane region" description="Helical" evidence="6">
    <location>
        <begin position="452"/>
        <end position="471"/>
    </location>
</feature>
<dbReference type="PANTHER" id="PTHR47193:SF1">
    <property type="entry name" value="CATION CHANNEL SPERM-ASSOCIATED PROTEIN 1"/>
    <property type="match status" value="1"/>
</dbReference>
<dbReference type="GO" id="GO:0005227">
    <property type="term" value="F:calcium-activated cation channel activity"/>
    <property type="evidence" value="ECO:0007669"/>
    <property type="project" value="InterPro"/>
</dbReference>
<dbReference type="EMBL" id="JAICCE010000019">
    <property type="protein sequence ID" value="KAG9264124.1"/>
    <property type="molecule type" value="Genomic_DNA"/>
</dbReference>
<feature type="domain" description="Ion transport" evidence="8">
    <location>
        <begin position="298"/>
        <end position="519"/>
    </location>
</feature>
<dbReference type="SUPFAM" id="SSF81324">
    <property type="entry name" value="Voltage-gated potassium channels"/>
    <property type="match status" value="1"/>
</dbReference>